<protein>
    <recommendedName>
        <fullName evidence="4">Lipoprotein LprG</fullName>
    </recommendedName>
</protein>
<dbReference type="EMBL" id="VIVQ01000001">
    <property type="protein sequence ID" value="TWE11323.1"/>
    <property type="molecule type" value="Genomic_DNA"/>
</dbReference>
<dbReference type="OrthoDB" id="4312411at2"/>
<name>A0A561E6T9_9MICO</name>
<feature type="region of interest" description="Disordered" evidence="1">
    <location>
        <begin position="39"/>
        <end position="64"/>
    </location>
</feature>
<organism evidence="2 3">
    <name type="scientific">Rudaeicoccus suwonensis</name>
    <dbReference type="NCBI Taxonomy" id="657409"/>
    <lineage>
        <taxon>Bacteria</taxon>
        <taxon>Bacillati</taxon>
        <taxon>Actinomycetota</taxon>
        <taxon>Actinomycetes</taxon>
        <taxon>Micrococcales</taxon>
        <taxon>Dermacoccaceae</taxon>
        <taxon>Rudaeicoccus</taxon>
    </lineage>
</organism>
<accession>A0A561E6T9</accession>
<reference evidence="2 3" key="1">
    <citation type="submission" date="2019-06" db="EMBL/GenBank/DDBJ databases">
        <title>Sequencing the genomes of 1000 actinobacteria strains.</title>
        <authorList>
            <person name="Klenk H.-P."/>
        </authorList>
    </citation>
    <scope>NUCLEOTIDE SEQUENCE [LARGE SCALE GENOMIC DNA]</scope>
    <source>
        <strain evidence="2 3">DSM 19560</strain>
    </source>
</reference>
<evidence type="ECO:0000313" key="3">
    <source>
        <dbReference type="Proteomes" id="UP000318297"/>
    </source>
</evidence>
<evidence type="ECO:0008006" key="4">
    <source>
        <dbReference type="Google" id="ProtNLM"/>
    </source>
</evidence>
<dbReference type="AlphaFoldDB" id="A0A561E6T9"/>
<proteinExistence type="predicted"/>
<keyword evidence="3" id="KW-1185">Reference proteome</keyword>
<dbReference type="PROSITE" id="PS51257">
    <property type="entry name" value="PROKAR_LIPOPROTEIN"/>
    <property type="match status" value="1"/>
</dbReference>
<evidence type="ECO:0000256" key="1">
    <source>
        <dbReference type="SAM" id="MobiDB-lite"/>
    </source>
</evidence>
<dbReference type="RefSeq" id="WP_145224503.1">
    <property type="nucleotide sequence ID" value="NZ_VIVQ01000001.1"/>
</dbReference>
<gene>
    <name evidence="2" type="ORF">BKA23_0085</name>
</gene>
<evidence type="ECO:0000313" key="2">
    <source>
        <dbReference type="EMBL" id="TWE11323.1"/>
    </source>
</evidence>
<feature type="compositionally biased region" description="Low complexity" evidence="1">
    <location>
        <begin position="39"/>
        <end position="62"/>
    </location>
</feature>
<sequence>MVVKRGWSGASAGVAASAVGVALLLSGCGGGDGTVSVAPPSSHASASAPTGSASRPTASTTTDNGAIPSAISLIHTARATDAKATSAHLVMRMTAPDGSKQVIDIRGTVDGSNQQATTQDDSDGTATIRTVSGNDYVRGNQAFWQKQAKMPATEAGLLENKWILASPTAASSLELPTIDQLLDDVLGPKNITDNSLKVATVTRSTLNGVAVYVINANDGSGDTITVSADGKATPLRMAGSDDGPISITMDGWNTQAPITAPSGAINQPTV</sequence>
<comment type="caution">
    <text evidence="2">The sequence shown here is derived from an EMBL/GenBank/DDBJ whole genome shotgun (WGS) entry which is preliminary data.</text>
</comment>
<dbReference type="Proteomes" id="UP000318297">
    <property type="component" value="Unassembled WGS sequence"/>
</dbReference>
<dbReference type="Gene3D" id="2.50.20.20">
    <property type="match status" value="1"/>
</dbReference>